<sequence>MRFRGIWAAIGLVALGSPAWSQATGENEADVPAETAPVEVMVFGTYHFANPGRDLANVDVDDVLAPHRQAEIEALVDAIAAWRPTRILIETEAGAPNFEVAGYREFTPAMLGERRNEIVQIGYRLAHRLGHEAVYGFDERGGEGEPDYFPFDAVQSYAAAHGQREIVDGLLAYIQAEVAAMSDFQRDHSIPENLMSSNDSAANRAGHSSFYYGMLAIGDGETQPGAELNAYWYMRNAKMFAKIGLIAEPGDRIFVLVGAGHRYWLSHFAENAPGYVAVDPMPYLEAAAAAVSR</sequence>
<feature type="signal peptide" evidence="1">
    <location>
        <begin position="1"/>
        <end position="23"/>
    </location>
</feature>
<dbReference type="RefSeq" id="WP_185800718.1">
    <property type="nucleotide sequence ID" value="NZ_JACJVJ010000001.1"/>
</dbReference>
<dbReference type="EMBL" id="JACJVJ010000001">
    <property type="protein sequence ID" value="MBC2777516.1"/>
    <property type="molecule type" value="Genomic_DNA"/>
</dbReference>
<dbReference type="Pfam" id="PF18950">
    <property type="entry name" value="DUF5694"/>
    <property type="match status" value="1"/>
</dbReference>
<comment type="caution">
    <text evidence="2">The sequence shown here is derived from an EMBL/GenBank/DDBJ whole genome shotgun (WGS) entry which is preliminary data.</text>
</comment>
<reference evidence="2 3" key="1">
    <citation type="submission" date="2020-08" db="EMBL/GenBank/DDBJ databases">
        <title>Draft genome sequence of Parasphingopyxis sp. GrpM-11.</title>
        <authorList>
            <person name="Oh J."/>
            <person name="Roh D.-H."/>
        </authorList>
    </citation>
    <scope>NUCLEOTIDE SEQUENCE [LARGE SCALE GENOMIC DNA]</scope>
    <source>
        <strain evidence="2 3">GrpM-11</strain>
    </source>
</reference>
<evidence type="ECO:0000313" key="3">
    <source>
        <dbReference type="Proteomes" id="UP000564378"/>
    </source>
</evidence>
<organism evidence="2 3">
    <name type="scientific">Parasphingopyxis marina</name>
    <dbReference type="NCBI Taxonomy" id="2761622"/>
    <lineage>
        <taxon>Bacteria</taxon>
        <taxon>Pseudomonadati</taxon>
        <taxon>Pseudomonadota</taxon>
        <taxon>Alphaproteobacteria</taxon>
        <taxon>Sphingomonadales</taxon>
        <taxon>Sphingomonadaceae</taxon>
        <taxon>Parasphingopyxis</taxon>
    </lineage>
</organism>
<dbReference type="InterPro" id="IPR043749">
    <property type="entry name" value="DUF5694"/>
</dbReference>
<accession>A0A842HWM3</accession>
<feature type="chain" id="PRO_5033000872" evidence="1">
    <location>
        <begin position="24"/>
        <end position="293"/>
    </location>
</feature>
<keyword evidence="1" id="KW-0732">Signal</keyword>
<protein>
    <submittedName>
        <fullName evidence="2">Uncharacterized protein</fullName>
    </submittedName>
</protein>
<dbReference type="Proteomes" id="UP000564378">
    <property type="component" value="Unassembled WGS sequence"/>
</dbReference>
<name>A0A842HWM3_9SPHN</name>
<keyword evidence="3" id="KW-1185">Reference proteome</keyword>
<evidence type="ECO:0000256" key="1">
    <source>
        <dbReference type="SAM" id="SignalP"/>
    </source>
</evidence>
<evidence type="ECO:0000313" key="2">
    <source>
        <dbReference type="EMBL" id="MBC2777516.1"/>
    </source>
</evidence>
<proteinExistence type="predicted"/>
<gene>
    <name evidence="2" type="ORF">H6P80_07765</name>
</gene>
<dbReference type="AlphaFoldDB" id="A0A842HWM3"/>